<evidence type="ECO:0000313" key="3">
    <source>
        <dbReference type="Proteomes" id="UP000594463"/>
    </source>
</evidence>
<dbReference type="GO" id="GO:0004534">
    <property type="term" value="F:5'-3' RNA exonuclease activity"/>
    <property type="evidence" value="ECO:0007669"/>
    <property type="project" value="TreeGrafter"/>
</dbReference>
<dbReference type="Pfam" id="PF13263">
    <property type="entry name" value="PHP_C"/>
    <property type="match status" value="1"/>
</dbReference>
<name>A0A7T1AJ94_ATRLM</name>
<protein>
    <recommendedName>
        <fullName evidence="1">Polymerase/histidinol phosphatase N-terminal domain-containing protein</fullName>
    </recommendedName>
</protein>
<dbReference type="Gene3D" id="3.20.20.140">
    <property type="entry name" value="Metal-dependent hydrolases"/>
    <property type="match status" value="1"/>
</dbReference>
<evidence type="ECO:0000313" key="2">
    <source>
        <dbReference type="EMBL" id="QPM66941.1"/>
    </source>
</evidence>
<keyword evidence="3" id="KW-1185">Reference proteome</keyword>
<proteinExistence type="predicted"/>
<dbReference type="PANTHER" id="PTHR42924:SF3">
    <property type="entry name" value="POLYMERASE_HISTIDINOL PHOSPHATASE N-TERMINAL DOMAIN-CONTAINING PROTEIN"/>
    <property type="match status" value="1"/>
</dbReference>
<dbReference type="KEGG" id="alam:RT761_00127"/>
<dbReference type="SMART" id="SM00481">
    <property type="entry name" value="POLIIIAc"/>
    <property type="match status" value="1"/>
</dbReference>
<dbReference type="GO" id="GO:0035312">
    <property type="term" value="F:5'-3' DNA exonuclease activity"/>
    <property type="evidence" value="ECO:0007669"/>
    <property type="project" value="TreeGrafter"/>
</dbReference>
<accession>A0A7T1AJ94</accession>
<dbReference type="Proteomes" id="UP000594463">
    <property type="component" value="Chromosome"/>
</dbReference>
<dbReference type="CDD" id="cd07432">
    <property type="entry name" value="PHP_HisPPase"/>
    <property type="match status" value="1"/>
</dbReference>
<dbReference type="AlphaFoldDB" id="A0A7T1AJ94"/>
<dbReference type="PANTHER" id="PTHR42924">
    <property type="entry name" value="EXONUCLEASE"/>
    <property type="match status" value="1"/>
</dbReference>
<evidence type="ECO:0000259" key="1">
    <source>
        <dbReference type="SMART" id="SM00481"/>
    </source>
</evidence>
<organism evidence="2 3">
    <name type="scientific">Atribacter laminatus</name>
    <dbReference type="NCBI Taxonomy" id="2847778"/>
    <lineage>
        <taxon>Bacteria</taxon>
        <taxon>Pseudomonadati</taxon>
        <taxon>Atribacterota</taxon>
        <taxon>Atribacteria</taxon>
        <taxon>Atribacterales</taxon>
        <taxon>Atribacteraceae</taxon>
        <taxon>Atribacter</taxon>
    </lineage>
</organism>
<dbReference type="SUPFAM" id="SSF89550">
    <property type="entry name" value="PHP domain-like"/>
    <property type="match status" value="1"/>
</dbReference>
<feature type="domain" description="Polymerase/histidinol phosphatase N-terminal" evidence="1">
    <location>
        <begin position="16"/>
        <end position="84"/>
    </location>
</feature>
<dbReference type="InterPro" id="IPR016195">
    <property type="entry name" value="Pol/histidinol_Pase-like"/>
</dbReference>
<dbReference type="InterPro" id="IPR052018">
    <property type="entry name" value="PHP_domain"/>
</dbReference>
<gene>
    <name evidence="2" type="ORF">RT761_00127</name>
</gene>
<sequence>MVFTEPKNMPERFYRADLHIHSVLSPCAERDMLPHCIILEALEKHLDIIAITDHNSCENVQVTISLGEQFGIWVIPGMEVETREEIHFLTFFPSYQKIFSFYQVLQQFFQPIPLDENLWGEEWVINVAGQIVEKKKELLTFPLSLTVEELYQLVVIQDGVIIPSHVDRSAYSIIGVLGFLPPYPPFPVLEISSATSTSNARSKLKLDDYRLVRFSDAHVLPQVGLVYTEFRMNRPCWAEFKKAIYHMDGRDFFPKE</sequence>
<dbReference type="EMBL" id="CP065383">
    <property type="protein sequence ID" value="QPM66941.1"/>
    <property type="molecule type" value="Genomic_DNA"/>
</dbReference>
<dbReference type="RefSeq" id="WP_218112170.1">
    <property type="nucleotide sequence ID" value="NZ_CP065383.1"/>
</dbReference>
<dbReference type="InterPro" id="IPR003141">
    <property type="entry name" value="Pol/His_phosphatase_N"/>
</dbReference>
<reference evidence="2 3" key="1">
    <citation type="journal article" date="2021" name="Nat. Commun.">
        <title>Isolation of a member of the candidate phylum Atribacteria reveals a unique cell membrane structure.</title>
        <authorList>
            <person name="Taiki K."/>
            <person name="Nobu M.K."/>
            <person name="Kusada H."/>
            <person name="Meng X.-Y."/>
            <person name="Hosoki N."/>
            <person name="Uematsu K."/>
            <person name="Yoshioka H."/>
            <person name="Kamagata Y."/>
            <person name="Tamaki H."/>
        </authorList>
    </citation>
    <scope>NUCLEOTIDE SEQUENCE [LARGE SCALE GENOMIC DNA]</scope>
    <source>
        <strain evidence="2 3">RT761</strain>
    </source>
</reference>